<keyword evidence="2" id="KW-1003">Cell membrane</keyword>
<evidence type="ECO:0000256" key="5">
    <source>
        <dbReference type="ARBA" id="ARBA00022729"/>
    </source>
</evidence>
<dbReference type="InterPro" id="IPR001245">
    <property type="entry name" value="Ser-Thr/Tyr_kinase_cat_dom"/>
</dbReference>
<gene>
    <name evidence="12" type="ORF">FSB_LOCUS20046</name>
</gene>
<dbReference type="InterPro" id="IPR046959">
    <property type="entry name" value="PRK1-6/SRF4-like"/>
</dbReference>
<evidence type="ECO:0000256" key="6">
    <source>
        <dbReference type="ARBA" id="ARBA00022737"/>
    </source>
</evidence>
<feature type="signal peptide" evidence="10">
    <location>
        <begin position="1"/>
        <end position="20"/>
    </location>
</feature>
<reference evidence="12" key="1">
    <citation type="submission" date="2018-02" db="EMBL/GenBank/DDBJ databases">
        <authorList>
            <person name="Cohen D.B."/>
            <person name="Kent A.D."/>
        </authorList>
    </citation>
    <scope>NUCLEOTIDE SEQUENCE</scope>
</reference>
<keyword evidence="7 9" id="KW-1133">Transmembrane helix</keyword>
<keyword evidence="6" id="KW-0677">Repeat</keyword>
<comment type="subcellular location">
    <subcellularLocation>
        <location evidence="1">Cell membrane</location>
    </subcellularLocation>
</comment>
<keyword evidence="8 9" id="KW-0472">Membrane</keyword>
<dbReference type="InterPro" id="IPR032675">
    <property type="entry name" value="LRR_dom_sf"/>
</dbReference>
<evidence type="ECO:0000256" key="7">
    <source>
        <dbReference type="ARBA" id="ARBA00022989"/>
    </source>
</evidence>
<dbReference type="SUPFAM" id="SSF52058">
    <property type="entry name" value="L domain-like"/>
    <property type="match status" value="1"/>
</dbReference>
<feature type="chain" id="PRO_5014815561" description="Protein kinase domain-containing protein" evidence="10">
    <location>
        <begin position="21"/>
        <end position="568"/>
    </location>
</feature>
<dbReference type="Pfam" id="PF08263">
    <property type="entry name" value="LRRNT_2"/>
    <property type="match status" value="1"/>
</dbReference>
<feature type="domain" description="Protein kinase" evidence="11">
    <location>
        <begin position="304"/>
        <end position="568"/>
    </location>
</feature>
<accession>A0A2N9FZA0</accession>
<dbReference type="InterPro" id="IPR013210">
    <property type="entry name" value="LRR_N_plant-typ"/>
</dbReference>
<keyword evidence="4 9" id="KW-0812">Transmembrane</keyword>
<dbReference type="Pfam" id="PF00560">
    <property type="entry name" value="LRR_1"/>
    <property type="match status" value="3"/>
</dbReference>
<proteinExistence type="predicted"/>
<dbReference type="Gene3D" id="1.10.510.10">
    <property type="entry name" value="Transferase(Phosphotransferase) domain 1"/>
    <property type="match status" value="1"/>
</dbReference>
<dbReference type="PROSITE" id="PS50011">
    <property type="entry name" value="PROTEIN_KINASE_DOM"/>
    <property type="match status" value="1"/>
</dbReference>
<evidence type="ECO:0000256" key="10">
    <source>
        <dbReference type="SAM" id="SignalP"/>
    </source>
</evidence>
<dbReference type="GO" id="GO:0005524">
    <property type="term" value="F:ATP binding"/>
    <property type="evidence" value="ECO:0007669"/>
    <property type="project" value="InterPro"/>
</dbReference>
<evidence type="ECO:0000259" key="11">
    <source>
        <dbReference type="PROSITE" id="PS50011"/>
    </source>
</evidence>
<dbReference type="Pfam" id="PF07714">
    <property type="entry name" value="PK_Tyr_Ser-Thr"/>
    <property type="match status" value="1"/>
</dbReference>
<evidence type="ECO:0000256" key="3">
    <source>
        <dbReference type="ARBA" id="ARBA00022614"/>
    </source>
</evidence>
<dbReference type="InterPro" id="IPR001611">
    <property type="entry name" value="Leu-rich_rpt"/>
</dbReference>
<dbReference type="PANTHER" id="PTHR48007">
    <property type="entry name" value="LEUCINE-RICH REPEAT RECEPTOR-LIKE PROTEIN KINASE PXC1"/>
    <property type="match status" value="1"/>
</dbReference>
<dbReference type="EMBL" id="OIVN01001285">
    <property type="protein sequence ID" value="SPC92164.1"/>
    <property type="molecule type" value="Genomic_DNA"/>
</dbReference>
<name>A0A2N9FZA0_FAGSY</name>
<dbReference type="SUPFAM" id="SSF56112">
    <property type="entry name" value="Protein kinase-like (PK-like)"/>
    <property type="match status" value="1"/>
</dbReference>
<evidence type="ECO:0000256" key="1">
    <source>
        <dbReference type="ARBA" id="ARBA00004236"/>
    </source>
</evidence>
<dbReference type="Gene3D" id="3.30.200.20">
    <property type="entry name" value="Phosphorylase Kinase, domain 1"/>
    <property type="match status" value="1"/>
</dbReference>
<dbReference type="FunFam" id="3.80.10.10:FF:000299">
    <property type="entry name" value="Piriformospora indica-insensitive protein 2"/>
    <property type="match status" value="1"/>
</dbReference>
<evidence type="ECO:0000313" key="12">
    <source>
        <dbReference type="EMBL" id="SPC92164.1"/>
    </source>
</evidence>
<dbReference type="InterPro" id="IPR000719">
    <property type="entry name" value="Prot_kinase_dom"/>
</dbReference>
<dbReference type="Gene3D" id="3.80.10.10">
    <property type="entry name" value="Ribonuclease Inhibitor"/>
    <property type="match status" value="1"/>
</dbReference>
<evidence type="ECO:0000256" key="4">
    <source>
        <dbReference type="ARBA" id="ARBA00022692"/>
    </source>
</evidence>
<organism evidence="12">
    <name type="scientific">Fagus sylvatica</name>
    <name type="common">Beechnut</name>
    <dbReference type="NCBI Taxonomy" id="28930"/>
    <lineage>
        <taxon>Eukaryota</taxon>
        <taxon>Viridiplantae</taxon>
        <taxon>Streptophyta</taxon>
        <taxon>Embryophyta</taxon>
        <taxon>Tracheophyta</taxon>
        <taxon>Spermatophyta</taxon>
        <taxon>Magnoliopsida</taxon>
        <taxon>eudicotyledons</taxon>
        <taxon>Gunneridae</taxon>
        <taxon>Pentapetalae</taxon>
        <taxon>rosids</taxon>
        <taxon>fabids</taxon>
        <taxon>Fagales</taxon>
        <taxon>Fagaceae</taxon>
        <taxon>Fagus</taxon>
    </lineage>
</organism>
<keyword evidence="5 10" id="KW-0732">Signal</keyword>
<dbReference type="GO" id="GO:0004672">
    <property type="term" value="F:protein kinase activity"/>
    <property type="evidence" value="ECO:0007669"/>
    <property type="project" value="InterPro"/>
</dbReference>
<protein>
    <recommendedName>
        <fullName evidence="11">Protein kinase domain-containing protein</fullName>
    </recommendedName>
</protein>
<dbReference type="AlphaFoldDB" id="A0A2N9FZA0"/>
<feature type="transmembrane region" description="Helical" evidence="9">
    <location>
        <begin position="220"/>
        <end position="242"/>
    </location>
</feature>
<evidence type="ECO:0000256" key="9">
    <source>
        <dbReference type="SAM" id="Phobius"/>
    </source>
</evidence>
<dbReference type="PANTHER" id="PTHR48007:SF76">
    <property type="entry name" value="OS03G0145102 PROTEIN"/>
    <property type="match status" value="1"/>
</dbReference>
<sequence length="568" mass="64170">MTLNARALVLLHILIRSLLGAFSASHGTESEISCLRSVRESLEDPLDKLTSWTFHNHKEGAICKYVGVTCNLDPEYYGIIIPQRIVRSIQLANMGLKGEFPRGIENCTGLLSLDLSGNEISGSIPHNINEALPSVIMLNLSNNQLSGEIPSSIGSCHNLEVLKLDNNRLRGRVPQQLSQLNSLRIFSADNNSGLCGEPLEDCKEDRWAAFEVSFKRGFEVGFGVFASLYTAFLMYYILWVVLGSKKMMMETRRESRENKGKEVDQVTYWPTKGVHQEESIKVPKLQRMVTEMSLTEISEATGNFSIGNVIGLGKIGVMYKGVLSNGWLLAIKRLHDSQSFENQFVSELLALGRLRHNNIVPLLGYCRERKETLLVYKYISNGNLCDWLHAAKRRDKILGWPLRIKIAIGIARGLAWLHHECNFRLVHLNLSSDSILLDQSFEPKISNFGGARISNYGGELFKNPRSNYIFVGSEVWELGYVKKDVYDFGILLLELIIREEHIQINNYSNNWNGNLIDWIAHPMTSSSDLYNVIDESLIGQGFDCEIFEFLRIACTCLKLFPSQRPTDV</sequence>
<evidence type="ECO:0000256" key="2">
    <source>
        <dbReference type="ARBA" id="ARBA00022475"/>
    </source>
</evidence>
<dbReference type="GO" id="GO:0005886">
    <property type="term" value="C:plasma membrane"/>
    <property type="evidence" value="ECO:0007669"/>
    <property type="project" value="UniProtKB-SubCell"/>
</dbReference>
<keyword evidence="3" id="KW-0433">Leucine-rich repeat</keyword>
<evidence type="ECO:0000256" key="8">
    <source>
        <dbReference type="ARBA" id="ARBA00023136"/>
    </source>
</evidence>
<dbReference type="InterPro" id="IPR011009">
    <property type="entry name" value="Kinase-like_dom_sf"/>
</dbReference>